<dbReference type="RefSeq" id="WP_306421769.1">
    <property type="nucleotide sequence ID" value="NZ_BPRB01000244.1"/>
</dbReference>
<dbReference type="Proteomes" id="UP001055057">
    <property type="component" value="Unassembled WGS sequence"/>
</dbReference>
<protein>
    <submittedName>
        <fullName evidence="2">Uncharacterized protein</fullName>
    </submittedName>
</protein>
<dbReference type="EMBL" id="BPRB01000244">
    <property type="protein sequence ID" value="GJE61782.1"/>
    <property type="molecule type" value="Genomic_DNA"/>
</dbReference>
<organism evidence="2 3">
    <name type="scientific">Methylobacterium trifolii</name>
    <dbReference type="NCBI Taxonomy" id="1003092"/>
    <lineage>
        <taxon>Bacteria</taxon>
        <taxon>Pseudomonadati</taxon>
        <taxon>Pseudomonadota</taxon>
        <taxon>Alphaproteobacteria</taxon>
        <taxon>Hyphomicrobiales</taxon>
        <taxon>Methylobacteriaceae</taxon>
        <taxon>Methylobacterium</taxon>
    </lineage>
</organism>
<accession>A0ABQ4U4L8</accession>
<sequence length="53" mass="5642">MTERSPRLPGLRRSDTTDLQSQAMAREILAASDARAQIAPPTDADPAFDTASA</sequence>
<evidence type="ECO:0000256" key="1">
    <source>
        <dbReference type="SAM" id="MobiDB-lite"/>
    </source>
</evidence>
<name>A0ABQ4U4L8_9HYPH</name>
<evidence type="ECO:0000313" key="2">
    <source>
        <dbReference type="EMBL" id="GJE61782.1"/>
    </source>
</evidence>
<comment type="caution">
    <text evidence="2">The sequence shown here is derived from an EMBL/GenBank/DDBJ whole genome shotgun (WGS) entry which is preliminary data.</text>
</comment>
<feature type="region of interest" description="Disordered" evidence="1">
    <location>
        <begin position="1"/>
        <end position="20"/>
    </location>
</feature>
<reference evidence="2" key="2">
    <citation type="submission" date="2021-08" db="EMBL/GenBank/DDBJ databases">
        <authorList>
            <person name="Tani A."/>
            <person name="Ola A."/>
            <person name="Ogura Y."/>
            <person name="Katsura K."/>
            <person name="Hayashi T."/>
        </authorList>
    </citation>
    <scope>NUCLEOTIDE SEQUENCE</scope>
    <source>
        <strain evidence="2">DSM 23632</strain>
    </source>
</reference>
<gene>
    <name evidence="2" type="ORF">MPOCJGCO_3908</name>
</gene>
<reference evidence="2" key="1">
    <citation type="journal article" date="2021" name="Front. Microbiol.">
        <title>Comprehensive Comparative Genomics and Phenotyping of Methylobacterium Species.</title>
        <authorList>
            <person name="Alessa O."/>
            <person name="Ogura Y."/>
            <person name="Fujitani Y."/>
            <person name="Takami H."/>
            <person name="Hayashi T."/>
            <person name="Sahin N."/>
            <person name="Tani A."/>
        </authorList>
    </citation>
    <scope>NUCLEOTIDE SEQUENCE</scope>
    <source>
        <strain evidence="2">DSM 23632</strain>
    </source>
</reference>
<proteinExistence type="predicted"/>
<evidence type="ECO:0000313" key="3">
    <source>
        <dbReference type="Proteomes" id="UP001055057"/>
    </source>
</evidence>
<feature type="region of interest" description="Disordered" evidence="1">
    <location>
        <begin position="33"/>
        <end position="53"/>
    </location>
</feature>
<keyword evidence="3" id="KW-1185">Reference proteome</keyword>
<feature type="compositionally biased region" description="Basic and acidic residues" evidence="1">
    <location>
        <begin position="1"/>
        <end position="16"/>
    </location>
</feature>